<dbReference type="EMBL" id="JXRQ01000025">
    <property type="protein sequence ID" value="KIL46554.1"/>
    <property type="molecule type" value="Genomic_DNA"/>
</dbReference>
<accession>A0A0C2RXS2</accession>
<comment type="caution">
    <text evidence="1">The sequence shown here is derived from an EMBL/GenBank/DDBJ whole genome shotgun (WGS) entry which is preliminary data.</text>
</comment>
<name>A0A0C2RXS2_9BACL</name>
<evidence type="ECO:0000313" key="2">
    <source>
        <dbReference type="Proteomes" id="UP000031950"/>
    </source>
</evidence>
<proteinExistence type="predicted"/>
<dbReference type="PATRIC" id="fig|135826.4.peg.2666"/>
<dbReference type="STRING" id="135826.KP77_26810"/>
<gene>
    <name evidence="1" type="ORF">KP77_26810</name>
</gene>
<protein>
    <submittedName>
        <fullName evidence="1">Uncharacterized protein</fullName>
    </submittedName>
</protein>
<keyword evidence="2" id="KW-1185">Reference proteome</keyword>
<dbReference type="Proteomes" id="UP000031950">
    <property type="component" value="Unassembled WGS sequence"/>
</dbReference>
<reference evidence="1 2" key="1">
    <citation type="submission" date="2015-01" db="EMBL/GenBank/DDBJ databases">
        <title>Genome sequence of Jeotgalibacillus alimentarius.</title>
        <authorList>
            <person name="Goh K.M."/>
            <person name="Chan K.-G."/>
            <person name="Yaakop A.S."/>
            <person name="Ee R."/>
            <person name="Gan H.M."/>
            <person name="Chan C.S."/>
        </authorList>
    </citation>
    <scope>NUCLEOTIDE SEQUENCE [LARGE SCALE GENOMIC DNA]</scope>
    <source>
        <strain evidence="1 2">YKJ-13</strain>
    </source>
</reference>
<evidence type="ECO:0000313" key="1">
    <source>
        <dbReference type="EMBL" id="KIL46554.1"/>
    </source>
</evidence>
<dbReference type="AlphaFoldDB" id="A0A0C2RXS2"/>
<organism evidence="1 2">
    <name type="scientific">Jeotgalibacillus alimentarius</name>
    <dbReference type="NCBI Taxonomy" id="135826"/>
    <lineage>
        <taxon>Bacteria</taxon>
        <taxon>Bacillati</taxon>
        <taxon>Bacillota</taxon>
        <taxon>Bacilli</taxon>
        <taxon>Bacillales</taxon>
        <taxon>Caryophanaceae</taxon>
        <taxon>Jeotgalibacillus</taxon>
    </lineage>
</organism>
<sequence>MHEEGGALQQVRVVTAVVGDFTTSARCFTAANPGVSDSCGPKNNSKQ</sequence>